<dbReference type="FunFam" id="4.10.1000.10:FF:000018">
    <property type="entry name" value="Zinc finger protein"/>
    <property type="match status" value="1"/>
</dbReference>
<reference evidence="8" key="1">
    <citation type="submission" date="2022-10" db="EMBL/GenBank/DDBJ databases">
        <authorList>
            <person name="Byrne P K."/>
        </authorList>
    </citation>
    <scope>NUCLEOTIDE SEQUENCE</scope>
    <source>
        <strain evidence="8">CBS7001</strain>
    </source>
</reference>
<evidence type="ECO:0000256" key="6">
    <source>
        <dbReference type="SAM" id="MobiDB-lite"/>
    </source>
</evidence>
<name>A0AA35NMS4_SACUV</name>
<protein>
    <recommendedName>
        <fullName evidence="7">C3H1-type domain-containing protein</fullName>
    </recommendedName>
</protein>
<proteinExistence type="predicted"/>
<feature type="compositionally biased region" description="Acidic residues" evidence="6">
    <location>
        <begin position="55"/>
        <end position="64"/>
    </location>
</feature>
<evidence type="ECO:0000256" key="2">
    <source>
        <dbReference type="ARBA" id="ARBA00022737"/>
    </source>
</evidence>
<dbReference type="Proteomes" id="UP001162090">
    <property type="component" value="Chromosome 2"/>
</dbReference>
<feature type="zinc finger region" description="C3H1-type" evidence="5">
    <location>
        <begin position="248"/>
        <end position="276"/>
    </location>
</feature>
<dbReference type="GO" id="GO:0000956">
    <property type="term" value="P:nuclear-transcribed mRNA catabolic process"/>
    <property type="evidence" value="ECO:0007669"/>
    <property type="project" value="UniProtKB-ARBA"/>
</dbReference>
<dbReference type="SUPFAM" id="SSF90229">
    <property type="entry name" value="CCCH zinc finger"/>
    <property type="match status" value="2"/>
</dbReference>
<keyword evidence="2" id="KW-0677">Repeat</keyword>
<feature type="domain" description="C3H1-type" evidence="7">
    <location>
        <begin position="210"/>
        <end position="238"/>
    </location>
</feature>
<dbReference type="Gene3D" id="4.10.1000.10">
    <property type="entry name" value="Zinc finger, CCCH-type"/>
    <property type="match status" value="2"/>
</dbReference>
<dbReference type="InterPro" id="IPR036855">
    <property type="entry name" value="Znf_CCCH_sf"/>
</dbReference>
<dbReference type="GO" id="GO:0006879">
    <property type="term" value="P:intracellular iron ion homeostasis"/>
    <property type="evidence" value="ECO:0007669"/>
    <property type="project" value="UniProtKB-ARBA"/>
</dbReference>
<dbReference type="FunFam" id="4.10.1000.10:FF:000001">
    <property type="entry name" value="zinc finger CCCH domain-containing protein 15-like"/>
    <property type="match status" value="1"/>
</dbReference>
<dbReference type="GO" id="GO:0003729">
    <property type="term" value="F:mRNA binding"/>
    <property type="evidence" value="ECO:0007669"/>
    <property type="project" value="InterPro"/>
</dbReference>
<evidence type="ECO:0000256" key="5">
    <source>
        <dbReference type="PROSITE-ProRule" id="PRU00723"/>
    </source>
</evidence>
<dbReference type="PANTHER" id="PTHR12547">
    <property type="entry name" value="CCCH ZINC FINGER/TIS11-RELATED"/>
    <property type="match status" value="1"/>
</dbReference>
<dbReference type="GO" id="GO:0008270">
    <property type="term" value="F:zinc ion binding"/>
    <property type="evidence" value="ECO:0007669"/>
    <property type="project" value="UniProtKB-KW"/>
</dbReference>
<feature type="region of interest" description="Disordered" evidence="6">
    <location>
        <begin position="53"/>
        <end position="96"/>
    </location>
</feature>
<organism evidence="8 9">
    <name type="scientific">Saccharomyces uvarum</name>
    <name type="common">Yeast</name>
    <name type="synonym">Saccharomyces bayanus var. uvarum</name>
    <dbReference type="NCBI Taxonomy" id="230603"/>
    <lineage>
        <taxon>Eukaryota</taxon>
        <taxon>Fungi</taxon>
        <taxon>Dikarya</taxon>
        <taxon>Ascomycota</taxon>
        <taxon>Saccharomycotina</taxon>
        <taxon>Saccharomycetes</taxon>
        <taxon>Saccharomycetales</taxon>
        <taxon>Saccharomycetaceae</taxon>
        <taxon>Saccharomyces</taxon>
    </lineage>
</organism>
<dbReference type="InterPro" id="IPR045877">
    <property type="entry name" value="ZFP36-like"/>
</dbReference>
<keyword evidence="1 5" id="KW-0479">Metal-binding</keyword>
<dbReference type="PANTHER" id="PTHR12547:SF18">
    <property type="entry name" value="PROTEIN TIS11"/>
    <property type="match status" value="1"/>
</dbReference>
<dbReference type="InterPro" id="IPR000571">
    <property type="entry name" value="Znf_CCCH"/>
</dbReference>
<dbReference type="PROSITE" id="PS50103">
    <property type="entry name" value="ZF_C3H1"/>
    <property type="match status" value="2"/>
</dbReference>
<evidence type="ECO:0000256" key="1">
    <source>
        <dbReference type="ARBA" id="ARBA00022723"/>
    </source>
</evidence>
<keyword evidence="4 5" id="KW-0862">Zinc</keyword>
<dbReference type="AlphaFoldDB" id="A0AA35NMS4"/>
<keyword evidence="3 5" id="KW-0863">Zinc-finger</keyword>
<evidence type="ECO:0000256" key="3">
    <source>
        <dbReference type="ARBA" id="ARBA00022771"/>
    </source>
</evidence>
<evidence type="ECO:0000313" key="8">
    <source>
        <dbReference type="EMBL" id="CAI4055495.1"/>
    </source>
</evidence>
<dbReference type="Pfam" id="PF00642">
    <property type="entry name" value="zf-CCCH"/>
    <property type="match status" value="2"/>
</dbReference>
<dbReference type="EMBL" id="OX365913">
    <property type="protein sequence ID" value="CAI4055495.1"/>
    <property type="molecule type" value="Genomic_DNA"/>
</dbReference>
<dbReference type="SMART" id="SM00356">
    <property type="entry name" value="ZnF_C3H1"/>
    <property type="match status" value="2"/>
</dbReference>
<evidence type="ECO:0000313" key="9">
    <source>
        <dbReference type="Proteomes" id="UP001162090"/>
    </source>
</evidence>
<gene>
    <name evidence="8" type="primary">SUVC02G2780</name>
    <name evidence="8" type="ORF">SUVC_02G2780</name>
</gene>
<evidence type="ECO:0000259" key="7">
    <source>
        <dbReference type="PROSITE" id="PS50103"/>
    </source>
</evidence>
<feature type="domain" description="C3H1-type" evidence="7">
    <location>
        <begin position="248"/>
        <end position="276"/>
    </location>
</feature>
<feature type="zinc finger region" description="C3H1-type" evidence="5">
    <location>
        <begin position="210"/>
        <end position="238"/>
    </location>
</feature>
<accession>A0AA35NMS4</accession>
<evidence type="ECO:0000256" key="4">
    <source>
        <dbReference type="ARBA" id="ARBA00022833"/>
    </source>
</evidence>
<sequence>MVINLAMNNNYYFNIRNANSASTTTSSIFSNLNENYESKIKEIEDYYIKTLLNENNDDDDDGNDDGSTSDGRNINEADILSDSSPRPSPSLPSKPNCYHSLADFKDLIISDSKPIDTLPPASPFTTNNNVSLINSSEKKHKKRLLEVEINPTYTTNASSLPLTTENLQKLSQMNSQSAGIPYVLPIQKTTNLEPSTISPLQEPQLVNKTLYKTELCESFTIKGSCKYSNKCQFAHGLNELKFKKKSNNYRTKPCINWAKLGYCPYGKRCCFKHGDDKDVQIYQSATNGSSNGAEVDTPSSVTTFINNNNNNNTPNSTKPKNLHTSVKALQRMTW</sequence>